<keyword evidence="4" id="KW-1185">Reference proteome</keyword>
<dbReference type="PROSITE" id="PS50995">
    <property type="entry name" value="HTH_MARR_2"/>
    <property type="match status" value="1"/>
</dbReference>
<evidence type="ECO:0000256" key="1">
    <source>
        <dbReference type="SAM" id="MobiDB-lite"/>
    </source>
</evidence>
<gene>
    <name evidence="3" type="ORF">NX794_17630</name>
</gene>
<name>A0ABT2B3M8_9ACTN</name>
<accession>A0ABT2B3M8</accession>
<dbReference type="PANTHER" id="PTHR33164">
    <property type="entry name" value="TRANSCRIPTIONAL REGULATOR, MARR FAMILY"/>
    <property type="match status" value="1"/>
</dbReference>
<dbReference type="Pfam" id="PF12802">
    <property type="entry name" value="MarR_2"/>
    <property type="match status" value="1"/>
</dbReference>
<dbReference type="Gene3D" id="1.10.10.10">
    <property type="entry name" value="Winged helix-like DNA-binding domain superfamily/Winged helix DNA-binding domain"/>
    <property type="match status" value="1"/>
</dbReference>
<dbReference type="InterPro" id="IPR000835">
    <property type="entry name" value="HTH_MarR-typ"/>
</dbReference>
<dbReference type="InterPro" id="IPR036388">
    <property type="entry name" value="WH-like_DNA-bd_sf"/>
</dbReference>
<evidence type="ECO:0000313" key="3">
    <source>
        <dbReference type="EMBL" id="MCS0603020.1"/>
    </source>
</evidence>
<protein>
    <submittedName>
        <fullName evidence="3">MarR family transcriptional regulator</fullName>
    </submittedName>
</protein>
<sequence length="174" mass="18892">MTRLGDDGDDPARSGDDGPEAAALEIARAVDSLAVLWSSAAQAASLRLSPHQLRCLRVLEAVPGLNLTALADRMDIGLPTASRLCDRLEAAGLLERVLHPRKRREVKLTLTARGRRLLTEVTAERVRALTTALARMDDTDRAELVRVMGTFLRAQERREPGNGPGGETGPPRRT</sequence>
<dbReference type="Proteomes" id="UP001205612">
    <property type="component" value="Unassembled WGS sequence"/>
</dbReference>
<comment type="caution">
    <text evidence="3">The sequence shown here is derived from an EMBL/GenBank/DDBJ whole genome shotgun (WGS) entry which is preliminary data.</text>
</comment>
<dbReference type="SUPFAM" id="SSF46785">
    <property type="entry name" value="Winged helix' DNA-binding domain"/>
    <property type="match status" value="1"/>
</dbReference>
<dbReference type="PANTHER" id="PTHR33164:SF103">
    <property type="entry name" value="REGULATORY PROTEIN MARR"/>
    <property type="match status" value="1"/>
</dbReference>
<feature type="region of interest" description="Disordered" evidence="1">
    <location>
        <begin position="153"/>
        <end position="174"/>
    </location>
</feature>
<evidence type="ECO:0000259" key="2">
    <source>
        <dbReference type="PROSITE" id="PS50995"/>
    </source>
</evidence>
<reference evidence="3 4" key="1">
    <citation type="submission" date="2022-08" db="EMBL/GenBank/DDBJ databases">
        <authorList>
            <person name="Somphong A."/>
            <person name="Phongsopitanun W."/>
        </authorList>
    </citation>
    <scope>NUCLEOTIDE SEQUENCE [LARGE SCALE GENOMIC DNA]</scope>
    <source>
        <strain evidence="3 4">LP11</strain>
    </source>
</reference>
<evidence type="ECO:0000313" key="4">
    <source>
        <dbReference type="Proteomes" id="UP001205612"/>
    </source>
</evidence>
<dbReference type="InterPro" id="IPR036390">
    <property type="entry name" value="WH_DNA-bd_sf"/>
</dbReference>
<dbReference type="SMART" id="SM00347">
    <property type="entry name" value="HTH_MARR"/>
    <property type="match status" value="1"/>
</dbReference>
<dbReference type="RefSeq" id="WP_258779505.1">
    <property type="nucleotide sequence ID" value="NZ_JANUGP010000012.1"/>
</dbReference>
<organism evidence="3 4">
    <name type="scientific">Streptomyces pyxinicus</name>
    <dbReference type="NCBI Taxonomy" id="2970331"/>
    <lineage>
        <taxon>Bacteria</taxon>
        <taxon>Bacillati</taxon>
        <taxon>Actinomycetota</taxon>
        <taxon>Actinomycetes</taxon>
        <taxon>Kitasatosporales</taxon>
        <taxon>Streptomycetaceae</taxon>
        <taxon>Streptomyces</taxon>
    </lineage>
</organism>
<dbReference type="EMBL" id="JANUGP010000012">
    <property type="protein sequence ID" value="MCS0603020.1"/>
    <property type="molecule type" value="Genomic_DNA"/>
</dbReference>
<proteinExistence type="predicted"/>
<feature type="domain" description="HTH marR-type" evidence="2">
    <location>
        <begin position="23"/>
        <end position="153"/>
    </location>
</feature>
<dbReference type="InterPro" id="IPR039422">
    <property type="entry name" value="MarR/SlyA-like"/>
</dbReference>